<gene>
    <name evidence="2" type="ORF">S03H2_04711</name>
</gene>
<name>X1DP10_9ZZZZ</name>
<sequence>NAKTLRDKISNLKQKIENSQYKLNQNMPKFKEFDKIYHNLKENLEIDKKKMKNLQMELEEVIDLDKLDEETEYGLKELSYIRPISLIKSSINNITKEIIKIESFNHKYFKNENNLLIKDLEQFKSNLDDFFSKELKEFDINELKSKIKSLNKLGIWLYKFQKLLNEFLETINLKISIDFFFNLTPNFAKNSQIIINFKRVKEEAVIYDNLTTPEKVFFIICFYLTIESLKNKRNIIFTNLIIPKDYNKKGSIFRTLTKIMPVFNESPDLKEKSLTFLISGFKLSKDIKNVQLYNINNT</sequence>
<feature type="non-terminal residue" evidence="2">
    <location>
        <position position="1"/>
    </location>
</feature>
<keyword evidence="1" id="KW-0175">Coiled coil</keyword>
<dbReference type="AlphaFoldDB" id="X1DP10"/>
<reference evidence="2" key="1">
    <citation type="journal article" date="2014" name="Front. Microbiol.">
        <title>High frequency of phylogenetically diverse reductive dehalogenase-homologous genes in deep subseafloor sedimentary metagenomes.</title>
        <authorList>
            <person name="Kawai M."/>
            <person name="Futagami T."/>
            <person name="Toyoda A."/>
            <person name="Takaki Y."/>
            <person name="Nishi S."/>
            <person name="Hori S."/>
            <person name="Arai W."/>
            <person name="Tsubouchi T."/>
            <person name="Morono Y."/>
            <person name="Uchiyama I."/>
            <person name="Ito T."/>
            <person name="Fujiyama A."/>
            <person name="Inagaki F."/>
            <person name="Takami H."/>
        </authorList>
    </citation>
    <scope>NUCLEOTIDE SEQUENCE</scope>
    <source>
        <strain evidence="2">Expedition CK06-06</strain>
    </source>
</reference>
<dbReference type="EMBL" id="BARU01001898">
    <property type="protein sequence ID" value="GAH21932.1"/>
    <property type="molecule type" value="Genomic_DNA"/>
</dbReference>
<feature type="coiled-coil region" evidence="1">
    <location>
        <begin position="2"/>
        <end position="64"/>
    </location>
</feature>
<protein>
    <submittedName>
        <fullName evidence="2">Uncharacterized protein</fullName>
    </submittedName>
</protein>
<evidence type="ECO:0000313" key="2">
    <source>
        <dbReference type="EMBL" id="GAH21932.1"/>
    </source>
</evidence>
<evidence type="ECO:0000256" key="1">
    <source>
        <dbReference type="SAM" id="Coils"/>
    </source>
</evidence>
<accession>X1DP10</accession>
<comment type="caution">
    <text evidence="2">The sequence shown here is derived from an EMBL/GenBank/DDBJ whole genome shotgun (WGS) entry which is preliminary data.</text>
</comment>
<organism evidence="2">
    <name type="scientific">marine sediment metagenome</name>
    <dbReference type="NCBI Taxonomy" id="412755"/>
    <lineage>
        <taxon>unclassified sequences</taxon>
        <taxon>metagenomes</taxon>
        <taxon>ecological metagenomes</taxon>
    </lineage>
</organism>
<proteinExistence type="predicted"/>